<evidence type="ECO:0000313" key="10">
    <source>
        <dbReference type="Proteomes" id="UP001283341"/>
    </source>
</evidence>
<keyword evidence="2 5" id="KW-0812">Transmembrane</keyword>
<dbReference type="EMBL" id="JAUEDM010000007">
    <property type="protein sequence ID" value="KAK3314404.1"/>
    <property type="molecule type" value="Genomic_DNA"/>
</dbReference>
<feature type="signal peptide" evidence="6">
    <location>
        <begin position="1"/>
        <end position="19"/>
    </location>
</feature>
<evidence type="ECO:0000256" key="1">
    <source>
        <dbReference type="ARBA" id="ARBA00004141"/>
    </source>
</evidence>
<dbReference type="InterPro" id="IPR000620">
    <property type="entry name" value="EamA_dom"/>
</dbReference>
<feature type="transmembrane region" description="Helical" evidence="5">
    <location>
        <begin position="43"/>
        <end position="64"/>
    </location>
</feature>
<evidence type="ECO:0000256" key="4">
    <source>
        <dbReference type="ARBA" id="ARBA00023136"/>
    </source>
</evidence>
<feature type="non-terminal residue" evidence="9">
    <location>
        <position position="158"/>
    </location>
</feature>
<evidence type="ECO:0000313" key="9">
    <source>
        <dbReference type="EMBL" id="KAK3314404.1"/>
    </source>
</evidence>
<evidence type="ECO:0000256" key="3">
    <source>
        <dbReference type="ARBA" id="ARBA00022989"/>
    </source>
</evidence>
<keyword evidence="4 5" id="KW-0472">Membrane</keyword>
<gene>
    <name evidence="8" type="ORF">B0H66DRAFT_621293</name>
    <name evidence="9" type="ORF">B0H66DRAFT_631090</name>
</gene>
<dbReference type="PANTHER" id="PTHR22911">
    <property type="entry name" value="ACYL-MALONYL CONDENSING ENZYME-RELATED"/>
    <property type="match status" value="1"/>
</dbReference>
<feature type="transmembrane region" description="Helical" evidence="5">
    <location>
        <begin position="129"/>
        <end position="154"/>
    </location>
</feature>
<organism evidence="9 10">
    <name type="scientific">Apodospora peruviana</name>
    <dbReference type="NCBI Taxonomy" id="516989"/>
    <lineage>
        <taxon>Eukaryota</taxon>
        <taxon>Fungi</taxon>
        <taxon>Dikarya</taxon>
        <taxon>Ascomycota</taxon>
        <taxon>Pezizomycotina</taxon>
        <taxon>Sordariomycetes</taxon>
        <taxon>Sordariomycetidae</taxon>
        <taxon>Sordariales</taxon>
        <taxon>Lasiosphaeriaceae</taxon>
        <taxon>Apodospora</taxon>
    </lineage>
</organism>
<dbReference type="AlphaFoldDB" id="A0AAE0M1A6"/>
<reference evidence="9" key="1">
    <citation type="journal article" date="2023" name="Mol. Phylogenet. Evol.">
        <title>Genome-scale phylogeny and comparative genomics of the fungal order Sordariales.</title>
        <authorList>
            <person name="Hensen N."/>
            <person name="Bonometti L."/>
            <person name="Westerberg I."/>
            <person name="Brannstrom I.O."/>
            <person name="Guillou S."/>
            <person name="Cros-Aarteil S."/>
            <person name="Calhoun S."/>
            <person name="Haridas S."/>
            <person name="Kuo A."/>
            <person name="Mondo S."/>
            <person name="Pangilinan J."/>
            <person name="Riley R."/>
            <person name="LaButti K."/>
            <person name="Andreopoulos B."/>
            <person name="Lipzen A."/>
            <person name="Chen C."/>
            <person name="Yan M."/>
            <person name="Daum C."/>
            <person name="Ng V."/>
            <person name="Clum A."/>
            <person name="Steindorff A."/>
            <person name="Ohm R.A."/>
            <person name="Martin F."/>
            <person name="Silar P."/>
            <person name="Natvig D.O."/>
            <person name="Lalanne C."/>
            <person name="Gautier V."/>
            <person name="Ament-Velasquez S.L."/>
            <person name="Kruys A."/>
            <person name="Hutchinson M.I."/>
            <person name="Powell A.J."/>
            <person name="Barry K."/>
            <person name="Miller A.N."/>
            <person name="Grigoriev I.V."/>
            <person name="Debuchy R."/>
            <person name="Gladieux P."/>
            <person name="Hiltunen Thoren M."/>
            <person name="Johannesson H."/>
        </authorList>
    </citation>
    <scope>NUCLEOTIDE SEQUENCE</scope>
    <source>
        <strain evidence="9">CBS 118394</strain>
    </source>
</reference>
<accession>A0AAE0M1A6</accession>
<keyword evidence="3 5" id="KW-1133">Transmembrane helix</keyword>
<keyword evidence="10" id="KW-1185">Reference proteome</keyword>
<dbReference type="PANTHER" id="PTHR22911:SF6">
    <property type="entry name" value="SOLUTE CARRIER FAMILY 35 MEMBER G1"/>
    <property type="match status" value="1"/>
</dbReference>
<dbReference type="SUPFAM" id="SSF103481">
    <property type="entry name" value="Multidrug resistance efflux transporter EmrE"/>
    <property type="match status" value="1"/>
</dbReference>
<reference evidence="9" key="2">
    <citation type="submission" date="2023-06" db="EMBL/GenBank/DDBJ databases">
        <authorList>
            <consortium name="Lawrence Berkeley National Laboratory"/>
            <person name="Haridas S."/>
            <person name="Hensen N."/>
            <person name="Bonometti L."/>
            <person name="Westerberg I."/>
            <person name="Brannstrom I.O."/>
            <person name="Guillou S."/>
            <person name="Cros-Aarteil S."/>
            <person name="Calhoun S."/>
            <person name="Kuo A."/>
            <person name="Mondo S."/>
            <person name="Pangilinan J."/>
            <person name="Riley R."/>
            <person name="Labutti K."/>
            <person name="Andreopoulos B."/>
            <person name="Lipzen A."/>
            <person name="Chen C."/>
            <person name="Yanf M."/>
            <person name="Daum C."/>
            <person name="Ng V."/>
            <person name="Clum A."/>
            <person name="Steindorff A."/>
            <person name="Ohm R."/>
            <person name="Martin F."/>
            <person name="Silar P."/>
            <person name="Natvig D."/>
            <person name="Lalanne C."/>
            <person name="Gautier V."/>
            <person name="Ament-Velasquez S.L."/>
            <person name="Kruys A."/>
            <person name="Hutchinson M.I."/>
            <person name="Powell A.J."/>
            <person name="Barry K."/>
            <person name="Miller A.N."/>
            <person name="Grigoriev I.V."/>
            <person name="Debuchy R."/>
            <person name="Gladieux P."/>
            <person name="Thoren M.H."/>
            <person name="Johannesson H."/>
        </authorList>
    </citation>
    <scope>NUCLEOTIDE SEQUENCE</scope>
    <source>
        <strain evidence="9">CBS 118394</strain>
    </source>
</reference>
<evidence type="ECO:0000256" key="5">
    <source>
        <dbReference type="SAM" id="Phobius"/>
    </source>
</evidence>
<feature type="transmembrane region" description="Helical" evidence="5">
    <location>
        <begin position="85"/>
        <end position="109"/>
    </location>
</feature>
<dbReference type="Proteomes" id="UP001283341">
    <property type="component" value="Unassembled WGS sequence"/>
</dbReference>
<dbReference type="InterPro" id="IPR037185">
    <property type="entry name" value="EmrE-like"/>
</dbReference>
<dbReference type="EMBL" id="JAUEDM010000032">
    <property type="protein sequence ID" value="KAK3311742.1"/>
    <property type="molecule type" value="Genomic_DNA"/>
</dbReference>
<name>A0AAE0M1A6_9PEZI</name>
<protein>
    <recommendedName>
        <fullName evidence="7">EamA domain-containing protein</fullName>
    </recommendedName>
</protein>
<dbReference type="GO" id="GO:0016020">
    <property type="term" value="C:membrane"/>
    <property type="evidence" value="ECO:0007669"/>
    <property type="project" value="UniProtKB-SubCell"/>
</dbReference>
<evidence type="ECO:0000256" key="6">
    <source>
        <dbReference type="SAM" id="SignalP"/>
    </source>
</evidence>
<comment type="caution">
    <text evidence="9">The sequence shown here is derived from an EMBL/GenBank/DDBJ whole genome shotgun (WGS) entry which is preliminary data.</text>
</comment>
<dbReference type="Pfam" id="PF00892">
    <property type="entry name" value="EamA"/>
    <property type="match status" value="1"/>
</dbReference>
<proteinExistence type="predicted"/>
<feature type="domain" description="EamA" evidence="7">
    <location>
        <begin position="10"/>
        <end position="154"/>
    </location>
</feature>
<evidence type="ECO:0000313" key="8">
    <source>
        <dbReference type="EMBL" id="KAK3311742.1"/>
    </source>
</evidence>
<feature type="chain" id="PRO_5042442742" description="EamA domain-containing protein" evidence="6">
    <location>
        <begin position="20"/>
        <end position="158"/>
    </location>
</feature>
<feature type="non-terminal residue" evidence="9">
    <location>
        <position position="1"/>
    </location>
</feature>
<evidence type="ECO:0000259" key="7">
    <source>
        <dbReference type="Pfam" id="PF00892"/>
    </source>
</evidence>
<evidence type="ECO:0000256" key="2">
    <source>
        <dbReference type="ARBA" id="ARBA00022692"/>
    </source>
</evidence>
<sequence length="158" mass="16691">SSIRQHSLALLVLASQVTAAAINAAAKYVETIHGPTSQPETIHPFMILHVRMLITGLGCTLFLFHRDGNSSKSDALFGSREVRSLILLRALGGVCGASGFFFSLKYLTLSEATALNFLGPLGSLVTARWLSFATVRWTDCLGTLGALVGVVLVVSGTG</sequence>
<keyword evidence="6" id="KW-0732">Signal</keyword>
<comment type="subcellular location">
    <subcellularLocation>
        <location evidence="1">Membrane</location>
        <topology evidence="1">Multi-pass membrane protein</topology>
    </subcellularLocation>
</comment>